<accession>A0A0F9H7X5</accession>
<sequence length="55" mass="5815">MGSFTLDNEDPRDPGEIENDSVPNSNPAPAVPGTDSVPGVDHTPRQDIGDLEDRA</sequence>
<organism evidence="2">
    <name type="scientific">marine sediment metagenome</name>
    <dbReference type="NCBI Taxonomy" id="412755"/>
    <lineage>
        <taxon>unclassified sequences</taxon>
        <taxon>metagenomes</taxon>
        <taxon>ecological metagenomes</taxon>
    </lineage>
</organism>
<dbReference type="AlphaFoldDB" id="A0A0F9H7X5"/>
<reference evidence="2" key="1">
    <citation type="journal article" date="2015" name="Nature">
        <title>Complex archaea that bridge the gap between prokaryotes and eukaryotes.</title>
        <authorList>
            <person name="Spang A."/>
            <person name="Saw J.H."/>
            <person name="Jorgensen S.L."/>
            <person name="Zaremba-Niedzwiedzka K."/>
            <person name="Martijn J."/>
            <person name="Lind A.E."/>
            <person name="van Eijk R."/>
            <person name="Schleper C."/>
            <person name="Guy L."/>
            <person name="Ettema T.J."/>
        </authorList>
    </citation>
    <scope>NUCLEOTIDE SEQUENCE</scope>
</reference>
<proteinExistence type="predicted"/>
<protein>
    <submittedName>
        <fullName evidence="2">Uncharacterized protein</fullName>
    </submittedName>
</protein>
<comment type="caution">
    <text evidence="2">The sequence shown here is derived from an EMBL/GenBank/DDBJ whole genome shotgun (WGS) entry which is preliminary data.</text>
</comment>
<name>A0A0F9H7X5_9ZZZZ</name>
<feature type="region of interest" description="Disordered" evidence="1">
    <location>
        <begin position="1"/>
        <end position="55"/>
    </location>
</feature>
<evidence type="ECO:0000256" key="1">
    <source>
        <dbReference type="SAM" id="MobiDB-lite"/>
    </source>
</evidence>
<feature type="compositionally biased region" description="Basic and acidic residues" evidence="1">
    <location>
        <begin position="42"/>
        <end position="55"/>
    </location>
</feature>
<evidence type="ECO:0000313" key="2">
    <source>
        <dbReference type="EMBL" id="KKL71292.1"/>
    </source>
</evidence>
<gene>
    <name evidence="2" type="ORF">LCGC14_2096340</name>
</gene>
<dbReference type="EMBL" id="LAZR01025637">
    <property type="protein sequence ID" value="KKL71292.1"/>
    <property type="molecule type" value="Genomic_DNA"/>
</dbReference>